<reference evidence="1" key="1">
    <citation type="journal article" date="2020" name="J. Eukaryot. Microbiol.">
        <title>De novo Sequencing, Assembly and Annotation of the Transcriptome for the Free-Living Testate Amoeba Arcella intermedia.</title>
        <authorList>
            <person name="Ribeiro G.M."/>
            <person name="Porfirio-Sousa A.L."/>
            <person name="Maurer-Alcala X.X."/>
            <person name="Katz L.A."/>
            <person name="Lahr D.J.G."/>
        </authorList>
    </citation>
    <scope>NUCLEOTIDE SEQUENCE</scope>
</reference>
<evidence type="ECO:0000313" key="1">
    <source>
        <dbReference type="EMBL" id="NDV41215.1"/>
    </source>
</evidence>
<accession>A0A6B2LWG4</accession>
<sequence length="47" mass="5430">MISLSERLRILRVELQLSDFGIDSTPLHPILLPEILRSVRVELCSRD</sequence>
<protein>
    <submittedName>
        <fullName evidence="1">Uncharacterized protein</fullName>
    </submittedName>
</protein>
<organism evidence="1">
    <name type="scientific">Arcella intermedia</name>
    <dbReference type="NCBI Taxonomy" id="1963864"/>
    <lineage>
        <taxon>Eukaryota</taxon>
        <taxon>Amoebozoa</taxon>
        <taxon>Tubulinea</taxon>
        <taxon>Elardia</taxon>
        <taxon>Arcellinida</taxon>
        <taxon>Sphaerothecina</taxon>
        <taxon>Arcellidae</taxon>
        <taxon>Arcella</taxon>
    </lineage>
</organism>
<dbReference type="AlphaFoldDB" id="A0A6B2LWG4"/>
<proteinExistence type="predicted"/>
<name>A0A6B2LWG4_9EUKA</name>
<dbReference type="EMBL" id="GIBP01012246">
    <property type="protein sequence ID" value="NDV41215.1"/>
    <property type="molecule type" value="Transcribed_RNA"/>
</dbReference>